<protein>
    <submittedName>
        <fullName evidence="3">CHASE2 domain-containing protein</fullName>
    </submittedName>
</protein>
<keyword evidence="1" id="KW-0812">Transmembrane</keyword>
<evidence type="ECO:0000259" key="2">
    <source>
        <dbReference type="Pfam" id="PF05226"/>
    </source>
</evidence>
<accession>A0AAX3VQY2</accession>
<dbReference type="Proteomes" id="UP001239426">
    <property type="component" value="Chromosome"/>
</dbReference>
<gene>
    <name evidence="3" type="ORF">QLQ87_13790</name>
</gene>
<dbReference type="Pfam" id="PF05226">
    <property type="entry name" value="CHASE2"/>
    <property type="match status" value="1"/>
</dbReference>
<organism evidence="3 4">
    <name type="scientific">Aeromonas salmonicida</name>
    <dbReference type="NCBI Taxonomy" id="645"/>
    <lineage>
        <taxon>Bacteria</taxon>
        <taxon>Pseudomonadati</taxon>
        <taxon>Pseudomonadota</taxon>
        <taxon>Gammaproteobacteria</taxon>
        <taxon>Aeromonadales</taxon>
        <taxon>Aeromonadaceae</taxon>
        <taxon>Aeromonas</taxon>
    </lineage>
</organism>
<feature type="transmembrane region" description="Helical" evidence="1">
    <location>
        <begin position="368"/>
        <end position="390"/>
    </location>
</feature>
<name>A0AAX3VQY2_AERSA</name>
<feature type="domain" description="CHASE2" evidence="2">
    <location>
        <begin position="53"/>
        <end position="378"/>
    </location>
</feature>
<keyword evidence="1" id="KW-1133">Transmembrane helix</keyword>
<dbReference type="EMBL" id="CP124841">
    <property type="protein sequence ID" value="WHF35268.1"/>
    <property type="molecule type" value="Genomic_DNA"/>
</dbReference>
<dbReference type="AlphaFoldDB" id="A0AAX3VQY2"/>
<evidence type="ECO:0000313" key="4">
    <source>
        <dbReference type="Proteomes" id="UP001239426"/>
    </source>
</evidence>
<evidence type="ECO:0000256" key="1">
    <source>
        <dbReference type="SAM" id="Phobius"/>
    </source>
</evidence>
<reference evidence="3" key="1">
    <citation type="submission" date="2023-05" db="EMBL/GenBank/DDBJ databases">
        <title>Aeromonas salmonicida 57, complete genome.</title>
        <authorList>
            <person name="Shao L."/>
        </authorList>
    </citation>
    <scope>NUCLEOTIDE SEQUENCE</scope>
    <source>
        <strain evidence="3">57</strain>
    </source>
</reference>
<proteinExistence type="predicted"/>
<sequence length="483" mass="54294">MNIFNDISRWIPSIKRIDGYIRLGLTKPLFRAAMYIAFAFWSINDPMGLASAADRALSNQLGRFRAFIQPINTAPITVINIDYPSITGLHNSGNGWMGADDWPLTYADHGRILRDLAMPRGDESAPAAIFYDILFERPRVTSGNLGSLGRTLSRLQENHNAARIYLAGGGSFLSMSKQSLAQLKNPSLAVSAWEGVGDNYPLKAQLSNVAASKIADSAASILYQELCRARHEDCRWIQSTNLPPLSPQWYITENSDCPAGKMSIWHDVKAIIMRLATFSASLEYLPSSCIPVHQVRLSQLYGEQPVSLRPPHIRLGEPYVVLVGNVMPSLNDYVESPLYGQIAGVYLHANALINLINQGDKYIKERDVFWFSLLTLLVTIYLCMWFRGTLCHDGWFGRRRIWLVNAINKIEWIGDDSLIIKAFKSMLIAVFYVATVIAGYMIFSMFNEHPQGWLVLLAFIPFLKEVVLSGESRYVQVNKDSYE</sequence>
<feature type="transmembrane region" description="Helical" evidence="1">
    <location>
        <begin position="426"/>
        <end position="446"/>
    </location>
</feature>
<evidence type="ECO:0000313" key="3">
    <source>
        <dbReference type="EMBL" id="WHF35268.1"/>
    </source>
</evidence>
<dbReference type="RefSeq" id="WP_282683350.1">
    <property type="nucleotide sequence ID" value="NZ_CP124841.1"/>
</dbReference>
<keyword evidence="1" id="KW-0472">Membrane</keyword>
<dbReference type="InterPro" id="IPR007890">
    <property type="entry name" value="CHASE2"/>
</dbReference>